<gene>
    <name evidence="3" type="ORF">QBC47DRAFT_389961</name>
</gene>
<proteinExistence type="predicted"/>
<protein>
    <submittedName>
        <fullName evidence="3">Uncharacterized protein</fullName>
    </submittedName>
</protein>
<comment type="caution">
    <text evidence="3">The sequence shown here is derived from an EMBL/GenBank/DDBJ whole genome shotgun (WGS) entry which is preliminary data.</text>
</comment>
<keyword evidence="2" id="KW-1133">Transmembrane helix</keyword>
<keyword evidence="4" id="KW-1185">Reference proteome</keyword>
<evidence type="ECO:0000313" key="3">
    <source>
        <dbReference type="EMBL" id="KAK1752185.1"/>
    </source>
</evidence>
<feature type="transmembrane region" description="Helical" evidence="2">
    <location>
        <begin position="533"/>
        <end position="554"/>
    </location>
</feature>
<dbReference type="PANTHER" id="PTHR35043">
    <property type="entry name" value="TRANSCRIPTION FACTOR DOMAIN-CONTAINING PROTEIN"/>
    <property type="match status" value="1"/>
</dbReference>
<feature type="transmembrane region" description="Helical" evidence="2">
    <location>
        <begin position="611"/>
        <end position="634"/>
    </location>
</feature>
<dbReference type="EMBL" id="MU839840">
    <property type="protein sequence ID" value="KAK1752185.1"/>
    <property type="molecule type" value="Genomic_DNA"/>
</dbReference>
<sequence length="663" mass="74735">MTIQFGAARNESVWQPEPGGRGTYSLLSSCLVTMILCVWTAVHLNIPGPELEPEDPCFISKWRRWRRFIPQSQTSRKIGWLTIGLFAPEIIAWTAFEQRREAKDLYREMRKKLGEGSRARQASRLTRLKGWIPRWLAIGRKKEEEDVEKGNSGSDDNIERNTASGTPTEEPSERDMKRRYQWTMTHSYYASMGGFVFDTSVIGSGADFLPRSKRMTLTNRGLLCLTETVPHLLPNISVAQIRDKSKANRLAKTIVTLQASWFAAQCISRLALGMTISLLELNTFAHAICALIAYALWWDKPLDVEEPTLIEGPDAELVCAAIAMRTSVGLQLFYKLHEDTAGRHPDHSLHPSMVYWPSVGDEYADDRVKRGVTGFMQRGSDGMPLEICPTVPPDRLDNLTAFRLYMGQSLFNFALIRHHLEFDLRSCAVDHGLLAMGRPYVEIDSDHLLLLRLANDGYVKYPGLAPDVAGGRGGMRGCLASYRTRNWPTGHGTGTEAETSTVLFSLFFAGLAYGGLHLLAWSPPVRTAAETTILRVSGVSIIVYGAFPLLGWWLNQVFWKEIQQAVSQWQIYKTSPYYVKGFYFKFSWLIRNYLPGGQFLYDVYVRFGRTIVVSLVLTSIGAGTLLYVVSRVYLVVECFISLGRLPASVFETPVWSQYLPHVN</sequence>
<dbReference type="PANTHER" id="PTHR35043:SF9">
    <property type="match status" value="1"/>
</dbReference>
<organism evidence="3 4">
    <name type="scientific">Echria macrotheca</name>
    <dbReference type="NCBI Taxonomy" id="438768"/>
    <lineage>
        <taxon>Eukaryota</taxon>
        <taxon>Fungi</taxon>
        <taxon>Dikarya</taxon>
        <taxon>Ascomycota</taxon>
        <taxon>Pezizomycotina</taxon>
        <taxon>Sordariomycetes</taxon>
        <taxon>Sordariomycetidae</taxon>
        <taxon>Sordariales</taxon>
        <taxon>Schizotheciaceae</taxon>
        <taxon>Echria</taxon>
    </lineage>
</organism>
<feature type="transmembrane region" description="Helical" evidence="2">
    <location>
        <begin position="502"/>
        <end position="521"/>
    </location>
</feature>
<accession>A0AAJ0B6N0</accession>
<feature type="compositionally biased region" description="Polar residues" evidence="1">
    <location>
        <begin position="151"/>
        <end position="169"/>
    </location>
</feature>
<evidence type="ECO:0000256" key="2">
    <source>
        <dbReference type="SAM" id="Phobius"/>
    </source>
</evidence>
<reference evidence="3" key="1">
    <citation type="submission" date="2023-06" db="EMBL/GenBank/DDBJ databases">
        <title>Genome-scale phylogeny and comparative genomics of the fungal order Sordariales.</title>
        <authorList>
            <consortium name="Lawrence Berkeley National Laboratory"/>
            <person name="Hensen N."/>
            <person name="Bonometti L."/>
            <person name="Westerberg I."/>
            <person name="Brannstrom I.O."/>
            <person name="Guillou S."/>
            <person name="Cros-Aarteil S."/>
            <person name="Calhoun S."/>
            <person name="Haridas S."/>
            <person name="Kuo A."/>
            <person name="Mondo S."/>
            <person name="Pangilinan J."/>
            <person name="Riley R."/>
            <person name="Labutti K."/>
            <person name="Andreopoulos B."/>
            <person name="Lipzen A."/>
            <person name="Chen C."/>
            <person name="Yanf M."/>
            <person name="Daum C."/>
            <person name="Ng V."/>
            <person name="Clum A."/>
            <person name="Steindorff A."/>
            <person name="Ohm R."/>
            <person name="Martin F."/>
            <person name="Silar P."/>
            <person name="Natvig D."/>
            <person name="Lalanne C."/>
            <person name="Gautier V."/>
            <person name="Ament-Velasquez S.L."/>
            <person name="Kruys A."/>
            <person name="Hutchinson M.I."/>
            <person name="Powell A.J."/>
            <person name="Barry K."/>
            <person name="Miller A.N."/>
            <person name="Grigoriev I.V."/>
            <person name="Debuchy R."/>
            <person name="Gladieux P."/>
            <person name="Thoren M.H."/>
            <person name="Johannesson H."/>
        </authorList>
    </citation>
    <scope>NUCLEOTIDE SEQUENCE</scope>
    <source>
        <strain evidence="3">PSN4</strain>
    </source>
</reference>
<evidence type="ECO:0000313" key="4">
    <source>
        <dbReference type="Proteomes" id="UP001239445"/>
    </source>
</evidence>
<keyword evidence="2" id="KW-0472">Membrane</keyword>
<name>A0AAJ0B6N0_9PEZI</name>
<dbReference type="AlphaFoldDB" id="A0AAJ0B6N0"/>
<feature type="region of interest" description="Disordered" evidence="1">
    <location>
        <begin position="143"/>
        <end position="176"/>
    </location>
</feature>
<dbReference type="Proteomes" id="UP001239445">
    <property type="component" value="Unassembled WGS sequence"/>
</dbReference>
<evidence type="ECO:0000256" key="1">
    <source>
        <dbReference type="SAM" id="MobiDB-lite"/>
    </source>
</evidence>
<keyword evidence="2" id="KW-0812">Transmembrane</keyword>